<accession>A0A1Z3LTI7</accession>
<proteinExistence type="predicted"/>
<protein>
    <submittedName>
        <fullName evidence="2">Uncharacterized protein</fullName>
    </submittedName>
</protein>
<dbReference type="Proteomes" id="UP000197024">
    <property type="component" value="Chromosome"/>
</dbReference>
<sequence>MTPLSLFSEPYAPSGNMGDGGFERLLGAPRLDGLQLVLRESIQNSCDAAKLGYGPRILIRLRTLTTGQLATFRDVVLDSRPFIESSAGALEAFLGSGTPRVLEICDFGTTGLGGPTRADRVPSGGGRTDFIDFMRNVGTRRNTDLGGGTYGFGKASLYRMSRCSTVIVDTLAHEPGPGAEPRRLMGCHLGEAGEREDGDGYLKRYTGRHWWGARAGTDDGAGEPLTGEAAAILWEALGGPGRNAEGGTGTSIMILDPDLRMDAVDHETEGQAAAGEASDVGAHILERVLWNFWPRMLETTPAERRMDLTVEVEGVKLDIPRPEDCPPLDLFARAMNQLRNGKGRAIRCQRPAATLGGLAISSGVRADRLPSFRGAGVFPARASHIALMRPAEMVVCYLPGPPLPDERTEWAGAFMTSETPEIEAAFASSEPAAHDTWDPTALPKGAARTYVNVAMNRLREEAVAVAAPAVSRAGAQEAGQSVAIVAGMLGAFLAGVGDGGPSRTRGGGGGRGGGGRQRRVSTPVFTRLETHEGERTALFSMTVSGRGRLPRLNLTPTVSMDGGGVPAAGVDGVQPPRVLEIAGREGDVFAPGMTVDIGDFEGELTVRLTVPDNCAIGLRAAVLPETSE</sequence>
<reference evidence="2 3" key="1">
    <citation type="submission" date="2017-06" db="EMBL/GenBank/DDBJ databases">
        <title>Biodegradation of gentamicin by bacterial consortia AMQD4 in synthetic medium and raw gentamicin sewage.</title>
        <authorList>
            <person name="Chang H."/>
            <person name="Feng Y."/>
            <person name="Li Z."/>
            <person name="Xue J."/>
            <person name="Cheng D."/>
        </authorList>
    </citation>
    <scope>NUCLEOTIDE SEQUENCE [LARGE SCALE GENOMIC DNA]</scope>
    <source>
        <strain evidence="2 3">BZC3</strain>
    </source>
</reference>
<evidence type="ECO:0000313" key="3">
    <source>
        <dbReference type="Proteomes" id="UP000197024"/>
    </source>
</evidence>
<dbReference type="EMBL" id="CP021995">
    <property type="protein sequence ID" value="ASD25486.1"/>
    <property type="molecule type" value="Genomic_DNA"/>
</dbReference>
<name>A0A1Z3LTI7_BREDI</name>
<dbReference type="RefSeq" id="WP_088409734.1">
    <property type="nucleotide sequence ID" value="NZ_CP021995.1"/>
</dbReference>
<feature type="compositionally biased region" description="Gly residues" evidence="1">
    <location>
        <begin position="498"/>
        <end position="515"/>
    </location>
</feature>
<gene>
    <name evidence="2" type="ORF">CD943_00365</name>
</gene>
<evidence type="ECO:0000256" key="1">
    <source>
        <dbReference type="SAM" id="MobiDB-lite"/>
    </source>
</evidence>
<organism evidence="2 3">
    <name type="scientific">Brevundimonas diminuta</name>
    <name type="common">Pseudomonas diminuta</name>
    <dbReference type="NCBI Taxonomy" id="293"/>
    <lineage>
        <taxon>Bacteria</taxon>
        <taxon>Pseudomonadati</taxon>
        <taxon>Pseudomonadota</taxon>
        <taxon>Alphaproteobacteria</taxon>
        <taxon>Caulobacterales</taxon>
        <taxon>Caulobacteraceae</taxon>
        <taxon>Brevundimonas</taxon>
    </lineage>
</organism>
<evidence type="ECO:0000313" key="2">
    <source>
        <dbReference type="EMBL" id="ASD25486.1"/>
    </source>
</evidence>
<dbReference type="AlphaFoldDB" id="A0A1Z3LTI7"/>
<feature type="region of interest" description="Disordered" evidence="1">
    <location>
        <begin position="498"/>
        <end position="519"/>
    </location>
</feature>
<reference evidence="2 3" key="2">
    <citation type="submission" date="2017-06" db="EMBL/GenBank/DDBJ databases">
        <authorList>
            <person name="Kim H.J."/>
            <person name="Triplett B.A."/>
        </authorList>
    </citation>
    <scope>NUCLEOTIDE SEQUENCE [LARGE SCALE GENOMIC DNA]</scope>
    <source>
        <strain evidence="2 3">BZC3</strain>
    </source>
</reference>